<accession>A0A8C7QZD0</accession>
<dbReference type="Ensembl" id="ENSOMYT00000048075.2">
    <property type="protein sequence ID" value="ENSOMYP00000044145.2"/>
    <property type="gene ID" value="ENSOMYG00000020245.2"/>
</dbReference>
<dbReference type="SUPFAM" id="SSF48403">
    <property type="entry name" value="Ankyrin repeat"/>
    <property type="match status" value="1"/>
</dbReference>
<reference evidence="4" key="2">
    <citation type="submission" date="2025-08" db="UniProtKB">
        <authorList>
            <consortium name="Ensembl"/>
        </authorList>
    </citation>
    <scope>IDENTIFICATION</scope>
</reference>
<dbReference type="PROSITE" id="PS50297">
    <property type="entry name" value="ANK_REP_REGION"/>
    <property type="match status" value="2"/>
</dbReference>
<feature type="repeat" description="ANK" evidence="3">
    <location>
        <begin position="234"/>
        <end position="266"/>
    </location>
</feature>
<dbReference type="InterPro" id="IPR002110">
    <property type="entry name" value="Ankyrin_rpt"/>
</dbReference>
<organism evidence="4 5">
    <name type="scientific">Oncorhynchus mykiss</name>
    <name type="common">Rainbow trout</name>
    <name type="synonym">Salmo gairdneri</name>
    <dbReference type="NCBI Taxonomy" id="8022"/>
    <lineage>
        <taxon>Eukaryota</taxon>
        <taxon>Metazoa</taxon>
        <taxon>Chordata</taxon>
        <taxon>Craniata</taxon>
        <taxon>Vertebrata</taxon>
        <taxon>Euteleostomi</taxon>
        <taxon>Actinopterygii</taxon>
        <taxon>Neopterygii</taxon>
        <taxon>Teleostei</taxon>
        <taxon>Protacanthopterygii</taxon>
        <taxon>Salmoniformes</taxon>
        <taxon>Salmonidae</taxon>
        <taxon>Salmoninae</taxon>
        <taxon>Oncorhynchus</taxon>
    </lineage>
</organism>
<protein>
    <submittedName>
        <fullName evidence="4">Si:dkey-9i23.14</fullName>
    </submittedName>
</protein>
<dbReference type="GO" id="GO:0070531">
    <property type="term" value="C:BRCA1-A complex"/>
    <property type="evidence" value="ECO:0007669"/>
    <property type="project" value="TreeGrafter"/>
</dbReference>
<dbReference type="GO" id="GO:0031436">
    <property type="term" value="C:BRCA1-BARD1 complex"/>
    <property type="evidence" value="ECO:0007669"/>
    <property type="project" value="TreeGrafter"/>
</dbReference>
<evidence type="ECO:0000313" key="4">
    <source>
        <dbReference type="Ensembl" id="ENSOMYP00000044145.2"/>
    </source>
</evidence>
<dbReference type="Pfam" id="PF12796">
    <property type="entry name" value="Ank_2"/>
    <property type="match status" value="2"/>
</dbReference>
<dbReference type="InterPro" id="IPR036770">
    <property type="entry name" value="Ankyrin_rpt-contain_sf"/>
</dbReference>
<keyword evidence="5" id="KW-1185">Reference proteome</keyword>
<reference evidence="4" key="3">
    <citation type="submission" date="2025-09" db="UniProtKB">
        <authorList>
            <consortium name="Ensembl"/>
        </authorList>
    </citation>
    <scope>IDENTIFICATION</scope>
</reference>
<dbReference type="PANTHER" id="PTHR24171">
    <property type="entry name" value="ANKYRIN REPEAT DOMAIN-CONTAINING PROTEIN 39-RELATED"/>
    <property type="match status" value="1"/>
</dbReference>
<keyword evidence="2 3" id="KW-0040">ANK repeat</keyword>
<dbReference type="SMART" id="SM00248">
    <property type="entry name" value="ANK"/>
    <property type="match status" value="3"/>
</dbReference>
<dbReference type="PANTHER" id="PTHR24171:SF8">
    <property type="entry name" value="BRCA1-ASSOCIATED RING DOMAIN PROTEIN 1"/>
    <property type="match status" value="1"/>
</dbReference>
<name>A0A8C7QZD0_ONCMY</name>
<dbReference type="GO" id="GO:0004842">
    <property type="term" value="F:ubiquitin-protein transferase activity"/>
    <property type="evidence" value="ECO:0007669"/>
    <property type="project" value="TreeGrafter"/>
</dbReference>
<reference evidence="4" key="1">
    <citation type="submission" date="2020-07" db="EMBL/GenBank/DDBJ databases">
        <title>A long reads based de novo assembly of the rainbow trout Arlee double haploid line genome.</title>
        <authorList>
            <person name="Gao G."/>
            <person name="Palti Y."/>
        </authorList>
    </citation>
    <scope>NUCLEOTIDE SEQUENCE [LARGE SCALE GENOMIC DNA]</scope>
</reference>
<proteinExistence type="predicted"/>
<evidence type="ECO:0000256" key="2">
    <source>
        <dbReference type="ARBA" id="ARBA00023043"/>
    </source>
</evidence>
<dbReference type="GO" id="GO:0085020">
    <property type="term" value="P:protein K6-linked ubiquitination"/>
    <property type="evidence" value="ECO:0007669"/>
    <property type="project" value="TreeGrafter"/>
</dbReference>
<evidence type="ECO:0000256" key="3">
    <source>
        <dbReference type="PROSITE-ProRule" id="PRU00023"/>
    </source>
</evidence>
<evidence type="ECO:0000313" key="5">
    <source>
        <dbReference type="Proteomes" id="UP000694395"/>
    </source>
</evidence>
<dbReference type="PROSITE" id="PS50088">
    <property type="entry name" value="ANK_REPEAT"/>
    <property type="match status" value="2"/>
</dbReference>
<dbReference type="AlphaFoldDB" id="A0A8C7QZD0"/>
<evidence type="ECO:0000256" key="1">
    <source>
        <dbReference type="ARBA" id="ARBA00022737"/>
    </source>
</evidence>
<dbReference type="GeneTree" id="ENSGT00390000001610"/>
<sequence>MLFVTAMEKTQARDLSLKPIVIAGPVIRDKKFLQWLGKVLELSWLRNKDIEARPYEFTYNLDRPICPFISDVTPDLHIYSMMINTWFNSLCFLQERKGLLGELLPSFANGAVESNDFLSLQEILENMDVNCGDYDGTKPLLKACEIGNLDMVKYLLAKGASQHLKDRFGNTPLRLAIINRHYDVIKFLRMTEASLAMPAVRISVELLQAVAKKDYQLLHAWALSGVDMDSKDYNGRTAMHLAVKMRDTVMVRRLLEYGATPLEIDIWGQTPVDEARKGNMLRIMLAFHPLFTEQLTTKLAYLTCKAQAQMNK</sequence>
<dbReference type="Proteomes" id="UP000694395">
    <property type="component" value="Chromosome 10"/>
</dbReference>
<feature type="repeat" description="ANK" evidence="3">
    <location>
        <begin position="135"/>
        <end position="167"/>
    </location>
</feature>
<keyword evidence="1" id="KW-0677">Repeat</keyword>
<dbReference type="Gene3D" id="1.25.40.20">
    <property type="entry name" value="Ankyrin repeat-containing domain"/>
    <property type="match status" value="2"/>
</dbReference>